<gene>
    <name evidence="2" type="ORF">H0I76_09655</name>
</gene>
<dbReference type="InterPro" id="IPR008719">
    <property type="entry name" value="N2O_reductase_NosL"/>
</dbReference>
<dbReference type="Gene3D" id="3.30.70.2060">
    <property type="match status" value="1"/>
</dbReference>
<dbReference type="PANTHER" id="PTHR41247:SF1">
    <property type="entry name" value="HTH-TYPE TRANSCRIPTIONAL REPRESSOR YCNK"/>
    <property type="match status" value="1"/>
</dbReference>
<dbReference type="PANTHER" id="PTHR41247">
    <property type="entry name" value="HTH-TYPE TRANSCRIPTIONAL REPRESSOR YCNK"/>
    <property type="match status" value="1"/>
</dbReference>
<keyword evidence="1" id="KW-0732">Signal</keyword>
<dbReference type="Gene3D" id="3.30.70.2050">
    <property type="match status" value="1"/>
</dbReference>
<dbReference type="Pfam" id="PF05573">
    <property type="entry name" value="NosL"/>
    <property type="match status" value="1"/>
</dbReference>
<comment type="caution">
    <text evidence="2">The sequence shown here is derived from an EMBL/GenBank/DDBJ whole genome shotgun (WGS) entry which is preliminary data.</text>
</comment>
<sequence>MRHAFLALLLLAACRQEMAEAPAPVAYDASSVGHFCMMQIAEHGGPKAQIHLEGYPAPIFFSQVRDAIAYLRGQEREARILAVYVNDMARAPSWEDPGADNWIAADAALFVVGASVTGGMGAPEIAPFGTEDAAARFSAKHGGRMMALAQIPEDAVLSPVEITLPGSN</sequence>
<organism evidence="2 3">
    <name type="scientific">Thermohalobaculum xanthum</name>
    <dbReference type="NCBI Taxonomy" id="2753746"/>
    <lineage>
        <taxon>Bacteria</taxon>
        <taxon>Pseudomonadati</taxon>
        <taxon>Pseudomonadota</taxon>
        <taxon>Alphaproteobacteria</taxon>
        <taxon>Rhodobacterales</taxon>
        <taxon>Paracoccaceae</taxon>
        <taxon>Thermohalobaculum</taxon>
    </lineage>
</organism>
<dbReference type="RefSeq" id="WP_200609661.1">
    <property type="nucleotide sequence ID" value="NZ_JAEHHL010000005.1"/>
</dbReference>
<feature type="chain" id="PRO_5035285178" evidence="1">
    <location>
        <begin position="20"/>
        <end position="168"/>
    </location>
</feature>
<reference evidence="2" key="1">
    <citation type="submission" date="2020-12" db="EMBL/GenBank/DDBJ databases">
        <title>Bacterial taxonomy.</title>
        <authorList>
            <person name="Pan X."/>
        </authorList>
    </citation>
    <scope>NUCLEOTIDE SEQUENCE</scope>
    <source>
        <strain evidence="2">M0105</strain>
    </source>
</reference>
<accession>A0A8J7SH46</accession>
<dbReference type="EMBL" id="JAEHHL010000005">
    <property type="protein sequence ID" value="MBK0399455.1"/>
    <property type="molecule type" value="Genomic_DNA"/>
</dbReference>
<feature type="signal peptide" evidence="1">
    <location>
        <begin position="1"/>
        <end position="19"/>
    </location>
</feature>
<dbReference type="AlphaFoldDB" id="A0A8J7SH46"/>
<evidence type="ECO:0000256" key="1">
    <source>
        <dbReference type="SAM" id="SignalP"/>
    </source>
</evidence>
<proteinExistence type="predicted"/>
<evidence type="ECO:0000313" key="2">
    <source>
        <dbReference type="EMBL" id="MBK0399455.1"/>
    </source>
</evidence>
<dbReference type="Proteomes" id="UP000655420">
    <property type="component" value="Unassembled WGS sequence"/>
</dbReference>
<name>A0A8J7SH46_9RHOB</name>
<keyword evidence="3" id="KW-1185">Reference proteome</keyword>
<dbReference type="SUPFAM" id="SSF160387">
    <property type="entry name" value="NosL/MerB-like"/>
    <property type="match status" value="1"/>
</dbReference>
<evidence type="ECO:0000313" key="3">
    <source>
        <dbReference type="Proteomes" id="UP000655420"/>
    </source>
</evidence>
<protein>
    <submittedName>
        <fullName evidence="2">Nitrous oxide reductase accessory protein NosL</fullName>
    </submittedName>
</protein>